<accession>A0A562D6J2</accession>
<dbReference type="AlphaFoldDB" id="A0A562D6J2"/>
<evidence type="ECO:0000259" key="4">
    <source>
        <dbReference type="Pfam" id="PF13354"/>
    </source>
</evidence>
<dbReference type="InterPro" id="IPR006311">
    <property type="entry name" value="TAT_signal"/>
</dbReference>
<evidence type="ECO:0000256" key="3">
    <source>
        <dbReference type="SAM" id="SignalP"/>
    </source>
</evidence>
<dbReference type="PANTHER" id="PTHR35333:SF3">
    <property type="entry name" value="BETA-LACTAMASE-TYPE TRANSPEPTIDASE FOLD CONTAINING PROTEIN"/>
    <property type="match status" value="1"/>
</dbReference>
<feature type="chain" id="PRO_5022162740" description="Beta-lactamase" evidence="3">
    <location>
        <begin position="32"/>
        <end position="325"/>
    </location>
</feature>
<dbReference type="NCBIfam" id="NF033103">
    <property type="entry name" value="bla_class_A"/>
    <property type="match status" value="1"/>
</dbReference>
<organism evidence="5 6">
    <name type="scientific">Rhodococcus rhodochrous J45</name>
    <dbReference type="NCBI Taxonomy" id="935266"/>
    <lineage>
        <taxon>Bacteria</taxon>
        <taxon>Bacillati</taxon>
        <taxon>Actinomycetota</taxon>
        <taxon>Actinomycetes</taxon>
        <taxon>Mycobacteriales</taxon>
        <taxon>Nocardiaceae</taxon>
        <taxon>Rhodococcus</taxon>
    </lineage>
</organism>
<dbReference type="Gene3D" id="3.40.710.10">
    <property type="entry name" value="DD-peptidase/beta-lactamase superfamily"/>
    <property type="match status" value="1"/>
</dbReference>
<dbReference type="EMBL" id="VLJT01000094">
    <property type="protein sequence ID" value="TWH05356.1"/>
    <property type="molecule type" value="Genomic_DNA"/>
</dbReference>
<dbReference type="PROSITE" id="PS51318">
    <property type="entry name" value="TAT"/>
    <property type="match status" value="1"/>
</dbReference>
<dbReference type="InterPro" id="IPR045155">
    <property type="entry name" value="Beta-lactam_cat"/>
</dbReference>
<dbReference type="GO" id="GO:0030655">
    <property type="term" value="P:beta-lactam antibiotic catabolic process"/>
    <property type="evidence" value="ECO:0007669"/>
    <property type="project" value="InterPro"/>
</dbReference>
<sequence>MTPTESIVRNGLSRRGFLHSALALSSVTAAAACGSQDGPVDTIPSTTAESATDTRLLAAGVDERLKEIEDRYAVRLGVVAQSPVTGRVHTHRADERFAICSPFKVYAAAAILRLEAEGTLRLDETLPIDPDDIVVNSPVTSEHQGRVLPLDRLCEAALTRSDNTAGNLMLQRIGGPEAVTAFARSVGDGTTRLDRWEPELNEAARGDQRDTTTAAGLSRGFGEVLLGSGLPAPQQRTLLGWMRATTTSGTRIRGGLPSGWTSADKTGGGNHGTVNDAGVVWSPDGQPLLLVILSDSTTGDPDASLEGGPVAETTAALVDALFAVP</sequence>
<dbReference type="GO" id="GO:0008800">
    <property type="term" value="F:beta-lactamase activity"/>
    <property type="evidence" value="ECO:0007669"/>
    <property type="project" value="InterPro"/>
</dbReference>
<dbReference type="PRINTS" id="PR00118">
    <property type="entry name" value="BLACTAMASEA"/>
</dbReference>
<dbReference type="InterPro" id="IPR000871">
    <property type="entry name" value="Beta-lactam_class-A"/>
</dbReference>
<dbReference type="Proteomes" id="UP000317573">
    <property type="component" value="Unassembled WGS sequence"/>
</dbReference>
<evidence type="ECO:0000256" key="1">
    <source>
        <dbReference type="ARBA" id="ARBA00018879"/>
    </source>
</evidence>
<dbReference type="Pfam" id="PF13354">
    <property type="entry name" value="Beta-lactamase2"/>
    <property type="match status" value="1"/>
</dbReference>
<gene>
    <name evidence="5" type="ORF">L618_000900001610</name>
</gene>
<evidence type="ECO:0000256" key="2">
    <source>
        <dbReference type="ARBA" id="ARBA00030171"/>
    </source>
</evidence>
<dbReference type="GO" id="GO:0046677">
    <property type="term" value="P:response to antibiotic"/>
    <property type="evidence" value="ECO:0007669"/>
    <property type="project" value="InterPro"/>
</dbReference>
<reference evidence="5 6" key="1">
    <citation type="submission" date="2019-07" db="EMBL/GenBank/DDBJ databases">
        <title>Genome sequencing of lignin-degrading bacterial isolates.</title>
        <authorList>
            <person name="Gladden J."/>
        </authorList>
    </citation>
    <scope>NUCLEOTIDE SEQUENCE [LARGE SCALE GENOMIC DNA]</scope>
    <source>
        <strain evidence="5 6">J45</strain>
    </source>
</reference>
<name>A0A562D6J2_RHORH</name>
<evidence type="ECO:0000313" key="6">
    <source>
        <dbReference type="Proteomes" id="UP000317573"/>
    </source>
</evidence>
<evidence type="ECO:0000313" key="5">
    <source>
        <dbReference type="EMBL" id="TWH05356.1"/>
    </source>
</evidence>
<feature type="signal peptide" evidence="3">
    <location>
        <begin position="1"/>
        <end position="31"/>
    </location>
</feature>
<keyword evidence="3" id="KW-0732">Signal</keyword>
<dbReference type="RefSeq" id="WP_261380118.1">
    <property type="nucleotide sequence ID" value="NZ_VLJT01000094.1"/>
</dbReference>
<comment type="caution">
    <text evidence="5">The sequence shown here is derived from an EMBL/GenBank/DDBJ whole genome shotgun (WGS) entry which is preliminary data.</text>
</comment>
<protein>
    <recommendedName>
        <fullName evidence="1">Beta-lactamase</fullName>
    </recommendedName>
    <alternativeName>
        <fullName evidence="2">Penicillinase</fullName>
    </alternativeName>
</protein>
<proteinExistence type="predicted"/>
<dbReference type="SUPFAM" id="SSF56601">
    <property type="entry name" value="beta-lactamase/transpeptidase-like"/>
    <property type="match status" value="1"/>
</dbReference>
<dbReference type="PANTHER" id="PTHR35333">
    <property type="entry name" value="BETA-LACTAMASE"/>
    <property type="match status" value="1"/>
</dbReference>
<feature type="domain" description="Beta-lactamase class A catalytic" evidence="4">
    <location>
        <begin position="77"/>
        <end position="293"/>
    </location>
</feature>
<dbReference type="InterPro" id="IPR012338">
    <property type="entry name" value="Beta-lactam/transpept-like"/>
</dbReference>